<dbReference type="Pfam" id="PF13884">
    <property type="entry name" value="Peptidase_S74"/>
    <property type="match status" value="1"/>
</dbReference>
<reference evidence="2" key="1">
    <citation type="submission" date="2021-06" db="EMBL/GenBank/DDBJ databases">
        <authorList>
            <person name="Criscuolo A."/>
        </authorList>
    </citation>
    <scope>NUCLEOTIDE SEQUENCE</scope>
    <source>
        <strain evidence="2">CIP111600</strain>
    </source>
</reference>
<dbReference type="InterPro" id="IPR030392">
    <property type="entry name" value="S74_ICA"/>
</dbReference>
<dbReference type="Proteomes" id="UP000693672">
    <property type="component" value="Unassembled WGS sequence"/>
</dbReference>
<dbReference type="RefSeq" id="WP_218094835.1">
    <property type="nucleotide sequence ID" value="NZ_CAJVAS010000034.1"/>
</dbReference>
<dbReference type="AlphaFoldDB" id="A0A916K5Y2"/>
<comment type="caution">
    <text evidence="2">The sequence shown here is derived from an EMBL/GenBank/DDBJ whole genome shotgun (WGS) entry which is preliminary data.</text>
</comment>
<dbReference type="InterPro" id="IPR006311">
    <property type="entry name" value="TAT_signal"/>
</dbReference>
<evidence type="ECO:0000313" key="2">
    <source>
        <dbReference type="EMBL" id="CAG7646220.1"/>
    </source>
</evidence>
<accession>A0A916K5Y2</accession>
<organism evidence="2 3">
    <name type="scientific">Paenibacillus solanacearum</name>
    <dbReference type="NCBI Taxonomy" id="2048548"/>
    <lineage>
        <taxon>Bacteria</taxon>
        <taxon>Bacillati</taxon>
        <taxon>Bacillota</taxon>
        <taxon>Bacilli</taxon>
        <taxon>Bacillales</taxon>
        <taxon>Paenibacillaceae</taxon>
        <taxon>Paenibacillus</taxon>
    </lineage>
</organism>
<sequence length="740" mass="80710">MDKGRRELIKSLGATGVLAVSAGLIPVLSTTEAAGNSPHDKIGELSDLKTKDKSSLVSSVNETCDNMDGRGINIKYPPAPLVGAKVDGVTDDTLAIRAILAYAEQMNANLFIPGISVITGEVEIKKTMVVQGIGPGRGYTSAGIKDYVQRSGFLVKGVGVKRIRTRRLHRSSAAEPQDAALSVAINVQAENVVFKDFCVFLDFDRQNNSPNHYGADWDVGIFVGCRTHFKLENIHVMGYWREASYYYDVTHATNLQRFQDLNGNPYDNTFNVSGGDGCTMFKCMAWGGKWGIFVAGAIKSATNPNYYDGLSGAVVPDYRGSFGFSDFTTYSCSIYGTDHHSLYRRNKATGDYLNDQAGGAMYVDGAAANATDAVWGHRHVSTRFASFEPYRVRLDRAARVQFYGCHIEYRSGSNRKNQDGTAVLFENTDTYGFISGTANTDHVVLVGYPGGVIEPAFMPASVRIHNLFPSGTTKGSSTTDSLTAKGFYATSGELDLRSAGAADPIRFRFGSESKVQLNSSGLLLMSSYTNPSISAGTGELDLRSANGSPLRFRQGSSSFAMFDAASWRAATDNTTSLGSSGARFTQLYAATGTINTSDRNAKQQIKPIDDIVLDAWSEVNYSRFKFNDAVDEKGDKARTHFGIIAQGIEEAFARHGLNAFEYGILGYDKWDAIEEEEEVAEAVVDKETGETCTTYRKTGRKKRIREAGGMYSIRPDECLMLEAALMRRELRRLKGDSVKA</sequence>
<protein>
    <recommendedName>
        <fullName evidence="1">Peptidase S74 domain-containing protein</fullName>
    </recommendedName>
</protein>
<gene>
    <name evidence="2" type="ORF">PAESOLCIP111_05116</name>
</gene>
<dbReference type="EMBL" id="CAJVAS010000034">
    <property type="protein sequence ID" value="CAG7646220.1"/>
    <property type="molecule type" value="Genomic_DNA"/>
</dbReference>
<name>A0A916K5Y2_9BACL</name>
<dbReference type="PROSITE" id="PS51318">
    <property type="entry name" value="TAT"/>
    <property type="match status" value="1"/>
</dbReference>
<evidence type="ECO:0000259" key="1">
    <source>
        <dbReference type="PROSITE" id="PS51688"/>
    </source>
</evidence>
<dbReference type="PROSITE" id="PS51688">
    <property type="entry name" value="ICA"/>
    <property type="match status" value="1"/>
</dbReference>
<keyword evidence="3" id="KW-1185">Reference proteome</keyword>
<dbReference type="CDD" id="cd10144">
    <property type="entry name" value="Peptidase_S74_CIMCD"/>
    <property type="match status" value="1"/>
</dbReference>
<feature type="domain" description="Peptidase S74" evidence="1">
    <location>
        <begin position="597"/>
        <end position="740"/>
    </location>
</feature>
<evidence type="ECO:0000313" key="3">
    <source>
        <dbReference type="Proteomes" id="UP000693672"/>
    </source>
</evidence>
<proteinExistence type="predicted"/>